<sequence>MATILTMNLPSDDEGDSDYSLSGPSSEDEREVKKTKRQLQRELQLEKDRQKLRKKIDALFGEMVQESDLVYRHRHSVKPTDFMLQFHKKDYSIPGRNNGRIDELERFTSLSSSRIFSDAQSLDIREFKEECRKTPDSENLELIRQAVNASESVEPTTIAKTYNFAGKTYTIKEHVDKASKKYKQYAKKQQEAIGGTLSFIDDMVSELDNAPKISAIKKSEADWNQYKDENKIDSLQKDHKYLKEQDFLHRASWKEHEKYLHARRQ</sequence>
<gene>
    <name evidence="3" type="ORF">BcabD6B2_13940</name>
</gene>
<protein>
    <submittedName>
        <fullName evidence="3">Cytochrome c oxidase copper chaperone, Dopuin</fullName>
    </submittedName>
</protein>
<dbReference type="PANTHER" id="PTHR48295">
    <property type="entry name" value="CRANIOFACIAL DEVELOPMENT PROTEIN 1"/>
    <property type="match status" value="1"/>
</dbReference>
<dbReference type="AlphaFoldDB" id="A0AAV4LPX1"/>
<dbReference type="PROSITE" id="PS51279">
    <property type="entry name" value="BCNT_C"/>
    <property type="match status" value="1"/>
</dbReference>
<evidence type="ECO:0000259" key="2">
    <source>
        <dbReference type="PROSITE" id="PS51279"/>
    </source>
</evidence>
<evidence type="ECO:0000313" key="4">
    <source>
        <dbReference type="Proteomes" id="UP001497744"/>
    </source>
</evidence>
<evidence type="ECO:0000313" key="3">
    <source>
        <dbReference type="EMBL" id="GIX61959.1"/>
    </source>
</evidence>
<feature type="domain" description="BCNT-C" evidence="2">
    <location>
        <begin position="194"/>
        <end position="265"/>
    </location>
</feature>
<dbReference type="GeneID" id="94193442"/>
<organism evidence="3 4">
    <name type="scientific">Babesia caballi</name>
    <dbReference type="NCBI Taxonomy" id="5871"/>
    <lineage>
        <taxon>Eukaryota</taxon>
        <taxon>Sar</taxon>
        <taxon>Alveolata</taxon>
        <taxon>Apicomplexa</taxon>
        <taxon>Aconoidasida</taxon>
        <taxon>Piroplasmida</taxon>
        <taxon>Babesiidae</taxon>
        <taxon>Babesia</taxon>
    </lineage>
</organism>
<keyword evidence="4" id="KW-1185">Reference proteome</keyword>
<comment type="caution">
    <text evidence="3">The sequence shown here is derived from an EMBL/GenBank/DDBJ whole genome shotgun (WGS) entry which is preliminary data.</text>
</comment>
<proteinExistence type="predicted"/>
<accession>A0AAV4LPX1</accession>
<name>A0AAV4LPX1_BABCB</name>
<evidence type="ECO:0000256" key="1">
    <source>
        <dbReference type="SAM" id="MobiDB-lite"/>
    </source>
</evidence>
<dbReference type="RefSeq" id="XP_067714030.1">
    <property type="nucleotide sequence ID" value="XM_067857929.1"/>
</dbReference>
<dbReference type="InterPro" id="IPR027124">
    <property type="entry name" value="Swc5/CFDP1/2"/>
</dbReference>
<dbReference type="PANTHER" id="PTHR48295:SF1">
    <property type="entry name" value="SWR1-COMPLEX PROTEIN 5"/>
    <property type="match status" value="1"/>
</dbReference>
<dbReference type="Proteomes" id="UP001497744">
    <property type="component" value="Unassembled WGS sequence"/>
</dbReference>
<feature type="region of interest" description="Disordered" evidence="1">
    <location>
        <begin position="1"/>
        <end position="46"/>
    </location>
</feature>
<dbReference type="Pfam" id="PF07572">
    <property type="entry name" value="BCNT"/>
    <property type="match status" value="1"/>
</dbReference>
<dbReference type="EMBL" id="BPLF01000001">
    <property type="protein sequence ID" value="GIX61959.1"/>
    <property type="molecule type" value="Genomic_DNA"/>
</dbReference>
<dbReference type="InterPro" id="IPR011421">
    <property type="entry name" value="BCNT-C"/>
</dbReference>
<reference evidence="3 4" key="1">
    <citation type="submission" date="2021-06" db="EMBL/GenBank/DDBJ databases">
        <title>Genome sequence of Babesia caballi.</title>
        <authorList>
            <person name="Yamagishi J."/>
            <person name="Kidaka T."/>
            <person name="Ochi A."/>
        </authorList>
    </citation>
    <scope>NUCLEOTIDE SEQUENCE [LARGE SCALE GENOMIC DNA]</scope>
    <source>
        <strain evidence="3">USDA-D6B2</strain>
    </source>
</reference>